<dbReference type="AlphaFoldDB" id="A0A7T7XRT0"/>
<sequence length="371" mass="40927">MLLLYSVLVSCLLSCEGLTGLQAGGNGKNDIQSEAVTIVSWNSQTLFDGEEHGTEYSDYLPSEGWNTEKFNARLLSLGEAIQKIGKNGPDILALQEVENPAVLELLAEKALSGSGYGHSFFSKSPGTALGIGIISRFPLSSPKVHAIVFNGEAAPRPVLEIWIELENSPIVLFICHWKSKLGGDSTTETLRRASARIILRRLKEIENQTPGIPVLIMGDLNENHDEFYRQAGNYICAILPDDPKAAELAMQETVFRDSSEEAGYQGDFLIISAEKPPKTVYFPGAVQVFYSPWEQELKNGSYYYKNEWETIDHLLFSPGWFDDAGWEFDSCAVVDTPPFTSVKGVPVPYNPRTGYGLSDHLPLMATIKKSP</sequence>
<proteinExistence type="predicted"/>
<keyword evidence="2" id="KW-0255">Endonuclease</keyword>
<gene>
    <name evidence="2" type="ORF">JFL75_05350</name>
</gene>
<evidence type="ECO:0000313" key="3">
    <source>
        <dbReference type="Proteomes" id="UP000595917"/>
    </source>
</evidence>
<dbReference type="PANTHER" id="PTHR42834:SF1">
    <property type="entry name" value="ENDONUCLEASE_EXONUCLEASE_PHOSPHATASE FAMILY PROTEIN (AFU_ORTHOLOGUE AFUA_3G09210)"/>
    <property type="match status" value="1"/>
</dbReference>
<protein>
    <submittedName>
        <fullName evidence="2">Endonuclease/exonuclease/phosphatase family protein</fullName>
    </submittedName>
</protein>
<evidence type="ECO:0000313" key="2">
    <source>
        <dbReference type="EMBL" id="QQO11322.1"/>
    </source>
</evidence>
<dbReference type="EMBL" id="CP067089">
    <property type="protein sequence ID" value="QQO11322.1"/>
    <property type="molecule type" value="Genomic_DNA"/>
</dbReference>
<evidence type="ECO:0000259" key="1">
    <source>
        <dbReference type="Pfam" id="PF19580"/>
    </source>
</evidence>
<dbReference type="KEGG" id="bhc:JFL75_05350"/>
<accession>A0A7T7XRT0</accession>
<reference evidence="2" key="1">
    <citation type="submission" date="2021-01" db="EMBL/GenBank/DDBJ databases">
        <title>Description of Breznakiella homolactica.</title>
        <authorList>
            <person name="Song Y."/>
            <person name="Brune A."/>
        </authorList>
    </citation>
    <scope>NUCLEOTIDE SEQUENCE</scope>
    <source>
        <strain evidence="2">RmG30</strain>
    </source>
</reference>
<dbReference type="Gene3D" id="3.60.10.10">
    <property type="entry name" value="Endonuclease/exonuclease/phosphatase"/>
    <property type="match status" value="1"/>
</dbReference>
<name>A0A7T7XRT0_9SPIR</name>
<dbReference type="Pfam" id="PF19580">
    <property type="entry name" value="Exo_endo_phos_3"/>
    <property type="match status" value="1"/>
</dbReference>
<dbReference type="InterPro" id="IPR005135">
    <property type="entry name" value="Endo/exonuclease/phosphatase"/>
</dbReference>
<dbReference type="GO" id="GO:0004519">
    <property type="term" value="F:endonuclease activity"/>
    <property type="evidence" value="ECO:0007669"/>
    <property type="project" value="UniProtKB-KW"/>
</dbReference>
<keyword evidence="2" id="KW-0378">Hydrolase</keyword>
<organism evidence="2 3">
    <name type="scientific">Breznakiella homolactica</name>
    <dbReference type="NCBI Taxonomy" id="2798577"/>
    <lineage>
        <taxon>Bacteria</taxon>
        <taxon>Pseudomonadati</taxon>
        <taxon>Spirochaetota</taxon>
        <taxon>Spirochaetia</taxon>
        <taxon>Spirochaetales</taxon>
        <taxon>Breznakiellaceae</taxon>
        <taxon>Breznakiella</taxon>
    </lineage>
</organism>
<feature type="domain" description="Endonuclease/exonuclease/phosphatase" evidence="1">
    <location>
        <begin position="37"/>
        <end position="226"/>
    </location>
</feature>
<dbReference type="PANTHER" id="PTHR42834">
    <property type="entry name" value="ENDONUCLEASE/EXONUCLEASE/PHOSPHATASE FAMILY PROTEIN (AFU_ORTHOLOGUE AFUA_3G09210)"/>
    <property type="match status" value="1"/>
</dbReference>
<dbReference type="Proteomes" id="UP000595917">
    <property type="component" value="Chromosome"/>
</dbReference>
<dbReference type="InterPro" id="IPR036691">
    <property type="entry name" value="Endo/exonu/phosph_ase_sf"/>
</dbReference>
<dbReference type="SUPFAM" id="SSF56219">
    <property type="entry name" value="DNase I-like"/>
    <property type="match status" value="1"/>
</dbReference>
<keyword evidence="2" id="KW-0540">Nuclease</keyword>
<keyword evidence="3" id="KW-1185">Reference proteome</keyword>